<dbReference type="AlphaFoldDB" id="A0A8J3X5X9"/>
<gene>
    <name evidence="5" type="ORF">Pmi06nite_16460</name>
</gene>
<dbReference type="Gene3D" id="1.10.10.10">
    <property type="entry name" value="Winged helix-like DNA-binding domain superfamily/Winged helix DNA-binding domain"/>
    <property type="match status" value="1"/>
</dbReference>
<proteinExistence type="predicted"/>
<keyword evidence="2" id="KW-0238">DNA-binding</keyword>
<dbReference type="PROSITE" id="PS51118">
    <property type="entry name" value="HTH_HXLR"/>
    <property type="match status" value="1"/>
</dbReference>
<keyword evidence="6" id="KW-1185">Reference proteome</keyword>
<dbReference type="InterPro" id="IPR002577">
    <property type="entry name" value="HTH_HxlR"/>
</dbReference>
<dbReference type="GO" id="GO:0003677">
    <property type="term" value="F:DNA binding"/>
    <property type="evidence" value="ECO:0007669"/>
    <property type="project" value="UniProtKB-KW"/>
</dbReference>
<dbReference type="PANTHER" id="PTHR33204:SF18">
    <property type="entry name" value="TRANSCRIPTIONAL REGULATORY PROTEIN"/>
    <property type="match status" value="1"/>
</dbReference>
<dbReference type="EMBL" id="BOOO01000008">
    <property type="protein sequence ID" value="GII28204.1"/>
    <property type="molecule type" value="Genomic_DNA"/>
</dbReference>
<evidence type="ECO:0000256" key="2">
    <source>
        <dbReference type="ARBA" id="ARBA00023125"/>
    </source>
</evidence>
<dbReference type="InterPro" id="IPR011991">
    <property type="entry name" value="ArsR-like_HTH"/>
</dbReference>
<dbReference type="CDD" id="cd00090">
    <property type="entry name" value="HTH_ARSR"/>
    <property type="match status" value="1"/>
</dbReference>
<evidence type="ECO:0000256" key="3">
    <source>
        <dbReference type="ARBA" id="ARBA00023163"/>
    </source>
</evidence>
<keyword evidence="1" id="KW-0805">Transcription regulation</keyword>
<dbReference type="InterPro" id="IPR036527">
    <property type="entry name" value="SCP2_sterol-bd_dom_sf"/>
</dbReference>
<evidence type="ECO:0000259" key="4">
    <source>
        <dbReference type="PROSITE" id="PS51118"/>
    </source>
</evidence>
<keyword evidence="3" id="KW-0804">Transcription</keyword>
<reference evidence="5 6" key="1">
    <citation type="submission" date="2021-01" db="EMBL/GenBank/DDBJ databases">
        <title>Whole genome shotgun sequence of Planotetraspora mira NBRC 15435.</title>
        <authorList>
            <person name="Komaki H."/>
            <person name="Tamura T."/>
        </authorList>
    </citation>
    <scope>NUCLEOTIDE SEQUENCE [LARGE SCALE GENOMIC DNA]</scope>
    <source>
        <strain evidence="5 6">NBRC 15435</strain>
    </source>
</reference>
<accession>A0A8J3X5X9</accession>
<protein>
    <submittedName>
        <fullName evidence="5">Transcriptional regulator</fullName>
    </submittedName>
</protein>
<dbReference type="RefSeq" id="WP_203952266.1">
    <property type="nucleotide sequence ID" value="NZ_BOOO01000008.1"/>
</dbReference>
<name>A0A8J3X5X9_9ACTN</name>
<dbReference type="PANTHER" id="PTHR33204">
    <property type="entry name" value="TRANSCRIPTIONAL REGULATOR, MARR FAMILY"/>
    <property type="match status" value="1"/>
</dbReference>
<dbReference type="Pfam" id="PF01638">
    <property type="entry name" value="HxlR"/>
    <property type="match status" value="1"/>
</dbReference>
<dbReference type="InterPro" id="IPR036390">
    <property type="entry name" value="WH_DNA-bd_sf"/>
</dbReference>
<dbReference type="Gene3D" id="3.30.1050.10">
    <property type="entry name" value="SCP2 sterol-binding domain"/>
    <property type="match status" value="1"/>
</dbReference>
<evidence type="ECO:0000313" key="6">
    <source>
        <dbReference type="Proteomes" id="UP000650628"/>
    </source>
</evidence>
<dbReference type="Proteomes" id="UP000650628">
    <property type="component" value="Unassembled WGS sequence"/>
</dbReference>
<evidence type="ECO:0000256" key="1">
    <source>
        <dbReference type="ARBA" id="ARBA00023015"/>
    </source>
</evidence>
<dbReference type="InterPro" id="IPR036388">
    <property type="entry name" value="WH-like_DNA-bd_sf"/>
</dbReference>
<sequence length="238" mass="25777">MPGKRTYDDPCGIARGLDLVGERWALLVVRELLLGPKRFSDLHRGLPALSQNVLTHRLRELEEAGVVRRRRLGPPAVSWAYELTAWGRELEPVLFHLGRWGSRAPMTTDGELSADALIIAMRTAFDGEAAGEFRAQVELWLGDDRFHAGIADGRVDLSRAALGRTGPDTGGNGDGPTVAPGTADAVLRMTGPATLRALVFGGRDLDDALRTEDLDLLGDQRVAERFLALFPRPAPAVG</sequence>
<evidence type="ECO:0000313" key="5">
    <source>
        <dbReference type="EMBL" id="GII28204.1"/>
    </source>
</evidence>
<comment type="caution">
    <text evidence="5">The sequence shown here is derived from an EMBL/GenBank/DDBJ whole genome shotgun (WGS) entry which is preliminary data.</text>
</comment>
<feature type="domain" description="HTH hxlR-type" evidence="4">
    <location>
        <begin position="11"/>
        <end position="109"/>
    </location>
</feature>
<dbReference type="SUPFAM" id="SSF46785">
    <property type="entry name" value="Winged helix' DNA-binding domain"/>
    <property type="match status" value="1"/>
</dbReference>
<organism evidence="5 6">
    <name type="scientific">Planotetraspora mira</name>
    <dbReference type="NCBI Taxonomy" id="58121"/>
    <lineage>
        <taxon>Bacteria</taxon>
        <taxon>Bacillati</taxon>
        <taxon>Actinomycetota</taxon>
        <taxon>Actinomycetes</taxon>
        <taxon>Streptosporangiales</taxon>
        <taxon>Streptosporangiaceae</taxon>
        <taxon>Planotetraspora</taxon>
    </lineage>
</organism>